<organism evidence="1 2">
    <name type="scientific">Exercitatus varius</name>
    <dbReference type="NCBI Taxonomy" id="67857"/>
    <lineage>
        <taxon>Bacteria</taxon>
        <taxon>Pseudomonadati</taxon>
        <taxon>Pseudomonadota</taxon>
        <taxon>Gammaproteobacteria</taxon>
        <taxon>Pasteurellales</taxon>
        <taxon>Pasteurellaceae</taxon>
        <taxon>Exercitatus</taxon>
    </lineage>
</organism>
<comment type="caution">
    <text evidence="1">The sequence shown here is derived from an EMBL/GenBank/DDBJ whole genome shotgun (WGS) entry which is preliminary data.</text>
</comment>
<evidence type="ECO:0000313" key="2">
    <source>
        <dbReference type="Proteomes" id="UP001216057"/>
    </source>
</evidence>
<name>A0ABT6EPM1_9PAST</name>
<dbReference type="EMBL" id="JARQTX010000004">
    <property type="protein sequence ID" value="MDG2945487.1"/>
    <property type="molecule type" value="Genomic_DNA"/>
</dbReference>
<sequence length="70" mass="8101">MKPPKSAVDFIDILQAARLTTEEEKPNIHYSTGFFLLAHHLEYPKGDKLIFYSLYRHTAELKKYAAAAYQ</sequence>
<gene>
    <name evidence="1" type="ORF">P7M32_03450</name>
</gene>
<proteinExistence type="predicted"/>
<protein>
    <submittedName>
        <fullName evidence="1">Uncharacterized protein</fullName>
    </submittedName>
</protein>
<keyword evidence="2" id="KW-1185">Reference proteome</keyword>
<dbReference type="Proteomes" id="UP001216057">
    <property type="component" value="Unassembled WGS sequence"/>
</dbReference>
<accession>A0ABT6EPM1</accession>
<evidence type="ECO:0000313" key="1">
    <source>
        <dbReference type="EMBL" id="MDG2945487.1"/>
    </source>
</evidence>
<dbReference type="RefSeq" id="WP_317482459.1">
    <property type="nucleotide sequence ID" value="NZ_JARQTX010000004.1"/>
</dbReference>
<reference evidence="1 2" key="1">
    <citation type="submission" date="2023-03" db="EMBL/GenBank/DDBJ databases">
        <title>Classification of Bisgaard taxon 6 and taxon 10 as Exercitatus varius gen. nov., spec. nov.</title>
        <authorList>
            <person name="Christensen H."/>
        </authorList>
    </citation>
    <scope>NUCLEOTIDE SEQUENCE [LARGE SCALE GENOMIC DNA]</scope>
    <source>
        <strain evidence="1 2">23350_01</strain>
    </source>
</reference>